<protein>
    <submittedName>
        <fullName evidence="4">Uncharacterized protein</fullName>
    </submittedName>
</protein>
<dbReference type="Pfam" id="PF02458">
    <property type="entry name" value="Transferase"/>
    <property type="match status" value="1"/>
</dbReference>
<organism evidence="4 5">
    <name type="scientific">Stephania japonica</name>
    <dbReference type="NCBI Taxonomy" id="461633"/>
    <lineage>
        <taxon>Eukaryota</taxon>
        <taxon>Viridiplantae</taxon>
        <taxon>Streptophyta</taxon>
        <taxon>Embryophyta</taxon>
        <taxon>Tracheophyta</taxon>
        <taxon>Spermatophyta</taxon>
        <taxon>Magnoliopsida</taxon>
        <taxon>Ranunculales</taxon>
        <taxon>Menispermaceae</taxon>
        <taxon>Menispermoideae</taxon>
        <taxon>Cissampelideae</taxon>
        <taxon>Stephania</taxon>
    </lineage>
</organism>
<comment type="caution">
    <text evidence="4">The sequence shown here is derived from an EMBL/GenBank/DDBJ whole genome shotgun (WGS) entry which is preliminary data.</text>
</comment>
<evidence type="ECO:0000256" key="2">
    <source>
        <dbReference type="ARBA" id="ARBA00022679"/>
    </source>
</evidence>
<evidence type="ECO:0000256" key="1">
    <source>
        <dbReference type="ARBA" id="ARBA00009861"/>
    </source>
</evidence>
<dbReference type="Proteomes" id="UP001417504">
    <property type="component" value="Unassembled WGS sequence"/>
</dbReference>
<dbReference type="InterPro" id="IPR023213">
    <property type="entry name" value="CAT-like_dom_sf"/>
</dbReference>
<dbReference type="PANTHER" id="PTHR31623:SF17">
    <property type="entry name" value="F21J9.9"/>
    <property type="match status" value="1"/>
</dbReference>
<keyword evidence="5" id="KW-1185">Reference proteome</keyword>
<dbReference type="Gene3D" id="3.30.559.10">
    <property type="entry name" value="Chloramphenicol acetyltransferase-like domain"/>
    <property type="match status" value="2"/>
</dbReference>
<accession>A0AAP0NTF2</accession>
<evidence type="ECO:0000313" key="5">
    <source>
        <dbReference type="Proteomes" id="UP001417504"/>
    </source>
</evidence>
<keyword evidence="2" id="KW-0808">Transferase</keyword>
<dbReference type="PANTHER" id="PTHR31623">
    <property type="entry name" value="F21J9.9"/>
    <property type="match status" value="1"/>
</dbReference>
<dbReference type="GO" id="GO:0016746">
    <property type="term" value="F:acyltransferase activity"/>
    <property type="evidence" value="ECO:0007669"/>
    <property type="project" value="UniProtKB-KW"/>
</dbReference>
<dbReference type="EMBL" id="JBBNAE010000006">
    <property type="protein sequence ID" value="KAK9117444.1"/>
    <property type="molecule type" value="Genomic_DNA"/>
</dbReference>
<keyword evidence="3" id="KW-0012">Acyltransferase</keyword>
<evidence type="ECO:0000256" key="3">
    <source>
        <dbReference type="ARBA" id="ARBA00023315"/>
    </source>
</evidence>
<gene>
    <name evidence="4" type="ORF">Sjap_016391</name>
</gene>
<comment type="similarity">
    <text evidence="1">Belongs to the plant acyltransferase family.</text>
</comment>
<evidence type="ECO:0000313" key="4">
    <source>
        <dbReference type="EMBL" id="KAK9117444.1"/>
    </source>
</evidence>
<dbReference type="AlphaFoldDB" id="A0AAP0NTF2"/>
<sequence length="372" mass="41542">MLERITLQVLNQVLPFSGRIKDEVSIDCNDAGVDYLEANVNNCSLLDVITNPNTHSLRQLLPLDQPYTLESPLVLVQVNQFQCGGIAIGVCVSHKISDVYSLSAFINGWSSATRGDSKVIAPLFELATLFPWKDKSDDQGFEATEGHRKDVVVAKRFVFNASDIARLREKARNVESPTRVELVSAFIWKRFIELDRSRSCPTTKPYSAYHAVNLRKRRVPPLEEHSFGNMSSIVVALLTTKNDDNDKYCSLVAKIRGAIRGIDGAFVKKLESGEEGHLKNFEAGLMQASQGENEQINFSSWCRVSFYDADFGWGKPVWVTTISVDLKNLVILMDTRSGDGIEVWVNMLEEDIEGFASDPELLAFASETHFPS</sequence>
<name>A0AAP0NTF2_9MAGN</name>
<proteinExistence type="inferred from homology"/>
<reference evidence="4 5" key="1">
    <citation type="submission" date="2024-01" db="EMBL/GenBank/DDBJ databases">
        <title>Genome assemblies of Stephania.</title>
        <authorList>
            <person name="Yang L."/>
        </authorList>
    </citation>
    <scope>NUCLEOTIDE SEQUENCE [LARGE SCALE GENOMIC DNA]</scope>
    <source>
        <strain evidence="4">QJT</strain>
        <tissue evidence="4">Leaf</tissue>
    </source>
</reference>